<feature type="compositionally biased region" description="Basic residues" evidence="1">
    <location>
        <begin position="1"/>
        <end position="23"/>
    </location>
</feature>
<accession>A0AAV5D2D6</accession>
<dbReference type="PANTHER" id="PTHR31917">
    <property type="entry name" value="AGENET DOMAIN-CONTAINING PROTEIN-RELATED"/>
    <property type="match status" value="1"/>
</dbReference>
<proteinExistence type="predicted"/>
<evidence type="ECO:0000259" key="2">
    <source>
        <dbReference type="SMART" id="SM00743"/>
    </source>
</evidence>
<evidence type="ECO:0000256" key="1">
    <source>
        <dbReference type="SAM" id="MobiDB-lite"/>
    </source>
</evidence>
<dbReference type="AlphaFoldDB" id="A0AAV5D2D6"/>
<dbReference type="InterPro" id="IPR014002">
    <property type="entry name" value="Agenet_dom_plant"/>
</dbReference>
<reference evidence="3" key="2">
    <citation type="submission" date="2021-12" db="EMBL/GenBank/DDBJ databases">
        <title>Resequencing data analysis of finger millet.</title>
        <authorList>
            <person name="Hatakeyama M."/>
            <person name="Aluri S."/>
            <person name="Balachadran M.T."/>
            <person name="Sivarajan S.R."/>
            <person name="Poveda L."/>
            <person name="Shimizu-Inatsugi R."/>
            <person name="Schlapbach R."/>
            <person name="Sreeman S.M."/>
            <person name="Shimizu K.K."/>
        </authorList>
    </citation>
    <scope>NUCLEOTIDE SEQUENCE</scope>
</reference>
<protein>
    <recommendedName>
        <fullName evidence="2">Agenet domain-containing protein</fullName>
    </recommendedName>
</protein>
<dbReference type="Pfam" id="PF05641">
    <property type="entry name" value="Agenet"/>
    <property type="match status" value="2"/>
</dbReference>
<organism evidence="3 4">
    <name type="scientific">Eleusine coracana subsp. coracana</name>
    <dbReference type="NCBI Taxonomy" id="191504"/>
    <lineage>
        <taxon>Eukaryota</taxon>
        <taxon>Viridiplantae</taxon>
        <taxon>Streptophyta</taxon>
        <taxon>Embryophyta</taxon>
        <taxon>Tracheophyta</taxon>
        <taxon>Spermatophyta</taxon>
        <taxon>Magnoliopsida</taxon>
        <taxon>Liliopsida</taxon>
        <taxon>Poales</taxon>
        <taxon>Poaceae</taxon>
        <taxon>PACMAD clade</taxon>
        <taxon>Chloridoideae</taxon>
        <taxon>Cynodonteae</taxon>
        <taxon>Eleusininae</taxon>
        <taxon>Eleusine</taxon>
    </lineage>
</organism>
<feature type="compositionally biased region" description="Low complexity" evidence="1">
    <location>
        <begin position="34"/>
        <end position="44"/>
    </location>
</feature>
<feature type="domain" description="Agenet" evidence="2">
    <location>
        <begin position="184"/>
        <end position="254"/>
    </location>
</feature>
<feature type="compositionally biased region" description="Basic residues" evidence="1">
    <location>
        <begin position="364"/>
        <end position="375"/>
    </location>
</feature>
<dbReference type="SMART" id="SM00743">
    <property type="entry name" value="Agenet"/>
    <property type="match status" value="3"/>
</dbReference>
<evidence type="ECO:0000313" key="3">
    <source>
        <dbReference type="EMBL" id="GJN04625.1"/>
    </source>
</evidence>
<evidence type="ECO:0000313" key="4">
    <source>
        <dbReference type="Proteomes" id="UP001054889"/>
    </source>
</evidence>
<name>A0AAV5D2D6_ELECO</name>
<dbReference type="EMBL" id="BQKI01000011">
    <property type="protein sequence ID" value="GJN04625.1"/>
    <property type="molecule type" value="Genomic_DNA"/>
</dbReference>
<gene>
    <name evidence="3" type="primary">ga22189</name>
    <name evidence="3" type="ORF">PR202_ga22189</name>
</gene>
<feature type="domain" description="Agenet" evidence="2">
    <location>
        <begin position="259"/>
        <end position="317"/>
    </location>
</feature>
<comment type="caution">
    <text evidence="3">The sequence shown here is derived from an EMBL/GenBank/DDBJ whole genome shotgun (WGS) entry which is preliminary data.</text>
</comment>
<dbReference type="Proteomes" id="UP001054889">
    <property type="component" value="Unassembled WGS sequence"/>
</dbReference>
<feature type="compositionally biased region" description="Pro residues" evidence="1">
    <location>
        <begin position="24"/>
        <end position="33"/>
    </location>
</feature>
<feature type="region of interest" description="Disordered" evidence="1">
    <location>
        <begin position="331"/>
        <end position="377"/>
    </location>
</feature>
<keyword evidence="4" id="KW-1185">Reference proteome</keyword>
<feature type="region of interest" description="Disordered" evidence="1">
    <location>
        <begin position="1"/>
        <end position="60"/>
    </location>
</feature>
<sequence length="615" mass="67604">MASSGRRGRRRNRGWSYPRKNRPRAPPSSPSPSPESAAGASSAAGDGGLPLPPGTEVEVRVDDDGFHGSWFEACIVDFSPARGRREPARYTVTYSHLLADDGGGGVLAEHFPPSHIRPRPPPPVGPAPPFRLDDLVEAFHNDGWWSGIVIPFPPHLVRPRRDFVNGEWVPSRAVVAVRPKRAVKAYNVGDKVEVGRDREVFGYSWFPATVAKVVDPLSYVVEYFDQEVEGDAGAEKATEYLHWRFIRPAVEHVPLESEFQLAPGAAVEAYCDGAWSPGIVRRVVGDGEFEVSVDGKEKEVPVNKVVELLKPQYSWNGKQWRIVSAKKQANLRRRSMSGRSPNSPVDVASSGDEHSNGRGSSAIKKSRSAPKRKRKEPLQQELLLAEDLVDVSISEVDIPLSAFCKLPQRNHSLLSGRDNHEVINQEIMSEVLLDSQLNTPTCGTGAGNSCDTLSIAELRNKMASANSAGQQTQERLLSVKALKVKKDKSNSDRRKTHPFVELQEKHGASDNSQLIKNGSAGRKEIICALAASVHCQASSMLDKQMSINSCTEQDLDRSLEDTYQELFPLIPPGFESMYNAEGIDIRDSLLDEELTNGLSQADRNGMLPTDMLLSN</sequence>
<dbReference type="PANTHER" id="PTHR31917:SF74">
    <property type="entry name" value="EXPRESSED PROTEIN"/>
    <property type="match status" value="1"/>
</dbReference>
<feature type="domain" description="Agenet" evidence="2">
    <location>
        <begin position="49"/>
        <end position="124"/>
    </location>
</feature>
<dbReference type="InterPro" id="IPR008395">
    <property type="entry name" value="Agenet-like_dom"/>
</dbReference>
<reference evidence="3" key="1">
    <citation type="journal article" date="2018" name="DNA Res.">
        <title>Multiple hybrid de novo genome assembly of finger millet, an orphan allotetraploid crop.</title>
        <authorList>
            <person name="Hatakeyama M."/>
            <person name="Aluri S."/>
            <person name="Balachadran M.T."/>
            <person name="Sivarajan S.R."/>
            <person name="Patrignani A."/>
            <person name="Gruter S."/>
            <person name="Poveda L."/>
            <person name="Shimizu-Inatsugi R."/>
            <person name="Baeten J."/>
            <person name="Francoijs K.J."/>
            <person name="Nataraja K.N."/>
            <person name="Reddy Y.A.N."/>
            <person name="Phadnis S."/>
            <person name="Ravikumar R.L."/>
            <person name="Schlapbach R."/>
            <person name="Sreeman S.M."/>
            <person name="Shimizu K.K."/>
        </authorList>
    </citation>
    <scope>NUCLEOTIDE SEQUENCE</scope>
</reference>